<organism evidence="2 3">
    <name type="scientific">Furfurilactobacillus curtus</name>
    <dbReference type="NCBI Taxonomy" id="1746200"/>
    <lineage>
        <taxon>Bacteria</taxon>
        <taxon>Bacillati</taxon>
        <taxon>Bacillota</taxon>
        <taxon>Bacilli</taxon>
        <taxon>Lactobacillales</taxon>
        <taxon>Lactobacillaceae</taxon>
        <taxon>Furfurilactobacillus</taxon>
    </lineage>
</organism>
<feature type="coiled-coil region" evidence="1">
    <location>
        <begin position="65"/>
        <end position="92"/>
    </location>
</feature>
<protein>
    <recommendedName>
        <fullName evidence="4">DUF2977 domain-containing protein</fullName>
    </recommendedName>
</protein>
<proteinExistence type="predicted"/>
<dbReference type="EMBL" id="BQXO01000001">
    <property type="protein sequence ID" value="GKT04764.1"/>
    <property type="molecule type" value="Genomic_DNA"/>
</dbReference>
<dbReference type="Proteomes" id="UP001628078">
    <property type="component" value="Unassembled WGS sequence"/>
</dbReference>
<gene>
    <name evidence="2" type="ORF">JCM31185_00530</name>
</gene>
<evidence type="ECO:0000313" key="3">
    <source>
        <dbReference type="Proteomes" id="UP001628078"/>
    </source>
</evidence>
<evidence type="ECO:0000256" key="1">
    <source>
        <dbReference type="SAM" id="Coils"/>
    </source>
</evidence>
<reference evidence="2 3" key="1">
    <citation type="submission" date="2022-03" db="EMBL/GenBank/DDBJ databases">
        <title>Draft genome sequence of Furfurilactobacillus curtus JCM 31185.</title>
        <authorList>
            <person name="Suzuki S."/>
            <person name="Endo A."/>
            <person name="Kajikawa A."/>
        </authorList>
    </citation>
    <scope>NUCLEOTIDE SEQUENCE [LARGE SCALE GENOMIC DNA]</scope>
    <source>
        <strain evidence="2 3">JCM 31185</strain>
    </source>
</reference>
<sequence length="101" mass="11308">MAEVYLIDDNHHFAGFADVSADQFDPSKMTKLAPHYNSPEVYFDFEKNDWVTEPIAAATAEQQTITEITKQNADMETQINQLQSVITTLTTQLANQNGGNK</sequence>
<keyword evidence="1" id="KW-0175">Coiled coil</keyword>
<dbReference type="RefSeq" id="WP_407881965.1">
    <property type="nucleotide sequence ID" value="NZ_BQXO01000001.1"/>
</dbReference>
<name>A0ABQ5JKD5_9LACO</name>
<keyword evidence="3" id="KW-1185">Reference proteome</keyword>
<accession>A0ABQ5JKD5</accession>
<evidence type="ECO:0000313" key="2">
    <source>
        <dbReference type="EMBL" id="GKT04764.1"/>
    </source>
</evidence>
<comment type="caution">
    <text evidence="2">The sequence shown here is derived from an EMBL/GenBank/DDBJ whole genome shotgun (WGS) entry which is preliminary data.</text>
</comment>
<evidence type="ECO:0008006" key="4">
    <source>
        <dbReference type="Google" id="ProtNLM"/>
    </source>
</evidence>